<proteinExistence type="predicted"/>
<accession>A0A1D2M563</accession>
<gene>
    <name evidence="2" type="ORF">Ocin01_18567</name>
</gene>
<feature type="region of interest" description="Disordered" evidence="1">
    <location>
        <begin position="24"/>
        <end position="58"/>
    </location>
</feature>
<protein>
    <submittedName>
        <fullName evidence="2">Uncharacterized protein</fullName>
    </submittedName>
</protein>
<evidence type="ECO:0000313" key="2">
    <source>
        <dbReference type="EMBL" id="ODM88116.1"/>
    </source>
</evidence>
<feature type="compositionally biased region" description="Acidic residues" evidence="1">
    <location>
        <begin position="30"/>
        <end position="58"/>
    </location>
</feature>
<comment type="caution">
    <text evidence="2">The sequence shown here is derived from an EMBL/GenBank/DDBJ whole genome shotgun (WGS) entry which is preliminary data.</text>
</comment>
<dbReference type="Proteomes" id="UP000094527">
    <property type="component" value="Unassembled WGS sequence"/>
</dbReference>
<sequence length="58" mass="7054">MASRDKARYQKEMEEYIRLTEIRAGAAAQMEEDDDDDEFEGEEEQEYEYDNRDDDFVY</sequence>
<keyword evidence="3" id="KW-1185">Reference proteome</keyword>
<reference evidence="2 3" key="1">
    <citation type="journal article" date="2016" name="Genome Biol. Evol.">
        <title>Gene Family Evolution Reflects Adaptation to Soil Environmental Stressors in the Genome of the Collembolan Orchesella cincta.</title>
        <authorList>
            <person name="Faddeeva-Vakhrusheva A."/>
            <person name="Derks M.F."/>
            <person name="Anvar S.Y."/>
            <person name="Agamennone V."/>
            <person name="Suring W."/>
            <person name="Smit S."/>
            <person name="van Straalen N.M."/>
            <person name="Roelofs D."/>
        </authorList>
    </citation>
    <scope>NUCLEOTIDE SEQUENCE [LARGE SCALE GENOMIC DNA]</scope>
    <source>
        <tissue evidence="2">Mixed pool</tissue>
    </source>
</reference>
<dbReference type="EMBL" id="LJIJ01004095">
    <property type="protein sequence ID" value="ODM88116.1"/>
    <property type="molecule type" value="Genomic_DNA"/>
</dbReference>
<evidence type="ECO:0000313" key="3">
    <source>
        <dbReference type="Proteomes" id="UP000094527"/>
    </source>
</evidence>
<organism evidence="2 3">
    <name type="scientific">Orchesella cincta</name>
    <name type="common">Springtail</name>
    <name type="synonym">Podura cincta</name>
    <dbReference type="NCBI Taxonomy" id="48709"/>
    <lineage>
        <taxon>Eukaryota</taxon>
        <taxon>Metazoa</taxon>
        <taxon>Ecdysozoa</taxon>
        <taxon>Arthropoda</taxon>
        <taxon>Hexapoda</taxon>
        <taxon>Collembola</taxon>
        <taxon>Entomobryomorpha</taxon>
        <taxon>Entomobryoidea</taxon>
        <taxon>Orchesellidae</taxon>
        <taxon>Orchesellinae</taxon>
        <taxon>Orchesella</taxon>
    </lineage>
</organism>
<name>A0A1D2M563_ORCCI</name>
<evidence type="ECO:0000256" key="1">
    <source>
        <dbReference type="SAM" id="MobiDB-lite"/>
    </source>
</evidence>
<dbReference type="AlphaFoldDB" id="A0A1D2M563"/>